<proteinExistence type="predicted"/>
<protein>
    <recommendedName>
        <fullName evidence="1">DUF7054 domain-containing protein</fullName>
    </recommendedName>
</protein>
<evidence type="ECO:0000313" key="2">
    <source>
        <dbReference type="EMBL" id="KAF9592437.1"/>
    </source>
</evidence>
<dbReference type="InterPro" id="IPR040358">
    <property type="entry name" value="At4g22758-like"/>
</dbReference>
<name>A0A835H680_9MAGN</name>
<keyword evidence="3" id="KW-1185">Reference proteome</keyword>
<dbReference type="InterPro" id="IPR055482">
    <property type="entry name" value="DUF7054"/>
</dbReference>
<sequence>MWLKKHKKNQQRVKVKQYLITVNILGSSGPIRFFVNENELVADVIDSALKNYAREDRLPVLGSSNVNDFLLYCSKPVHDALCPSEKIGACGVRDFVLCKTQNPLDALGRKINEDD</sequence>
<gene>
    <name evidence="2" type="ORF">IFM89_014927</name>
</gene>
<reference evidence="2 3" key="1">
    <citation type="submission" date="2020-10" db="EMBL/GenBank/DDBJ databases">
        <title>The Coptis chinensis genome and diversification of protoberbering-type alkaloids.</title>
        <authorList>
            <person name="Wang B."/>
            <person name="Shu S."/>
            <person name="Song C."/>
            <person name="Liu Y."/>
        </authorList>
    </citation>
    <scope>NUCLEOTIDE SEQUENCE [LARGE SCALE GENOMIC DNA]</scope>
    <source>
        <strain evidence="2">HL-2020</strain>
        <tissue evidence="2">Leaf</tissue>
    </source>
</reference>
<comment type="caution">
    <text evidence="2">The sequence shown here is derived from an EMBL/GenBank/DDBJ whole genome shotgun (WGS) entry which is preliminary data.</text>
</comment>
<dbReference type="PANTHER" id="PTHR33270">
    <property type="entry name" value="BNAC05G50380D PROTEIN"/>
    <property type="match status" value="1"/>
</dbReference>
<dbReference type="OrthoDB" id="1919859at2759"/>
<evidence type="ECO:0000313" key="3">
    <source>
        <dbReference type="Proteomes" id="UP000631114"/>
    </source>
</evidence>
<dbReference type="AlphaFoldDB" id="A0A835H680"/>
<evidence type="ECO:0000259" key="1">
    <source>
        <dbReference type="Pfam" id="PF23156"/>
    </source>
</evidence>
<dbReference type="EMBL" id="JADFTS010000008">
    <property type="protein sequence ID" value="KAF9592437.1"/>
    <property type="molecule type" value="Genomic_DNA"/>
</dbReference>
<feature type="domain" description="DUF7054" evidence="1">
    <location>
        <begin position="16"/>
        <end position="98"/>
    </location>
</feature>
<dbReference type="Pfam" id="PF23156">
    <property type="entry name" value="DUF7054"/>
    <property type="match status" value="1"/>
</dbReference>
<accession>A0A835H680</accession>
<dbReference type="PANTHER" id="PTHR33270:SF18">
    <property type="entry name" value="OS02G0324700 PROTEIN"/>
    <property type="match status" value="1"/>
</dbReference>
<organism evidence="2 3">
    <name type="scientific">Coptis chinensis</name>
    <dbReference type="NCBI Taxonomy" id="261450"/>
    <lineage>
        <taxon>Eukaryota</taxon>
        <taxon>Viridiplantae</taxon>
        <taxon>Streptophyta</taxon>
        <taxon>Embryophyta</taxon>
        <taxon>Tracheophyta</taxon>
        <taxon>Spermatophyta</taxon>
        <taxon>Magnoliopsida</taxon>
        <taxon>Ranunculales</taxon>
        <taxon>Ranunculaceae</taxon>
        <taxon>Coptidoideae</taxon>
        <taxon>Coptis</taxon>
    </lineage>
</organism>
<dbReference type="Proteomes" id="UP000631114">
    <property type="component" value="Unassembled WGS sequence"/>
</dbReference>